<dbReference type="AlphaFoldDB" id="A0AA42AWT9"/>
<dbReference type="InterPro" id="IPR008974">
    <property type="entry name" value="TRAF-like"/>
</dbReference>
<dbReference type="PANTHER" id="PTHR46236">
    <property type="entry name" value="TRAF-LIKE SUPERFAMILY PROTEIN"/>
    <property type="match status" value="1"/>
</dbReference>
<reference evidence="3" key="1">
    <citation type="submission" date="2022-03" db="EMBL/GenBank/DDBJ databases">
        <title>A functionally conserved STORR gene fusion in Papaver species that diverged 16.8 million years ago.</title>
        <authorList>
            <person name="Catania T."/>
        </authorList>
    </citation>
    <scope>NUCLEOTIDE SEQUENCE</scope>
    <source>
        <strain evidence="3">S-191538</strain>
    </source>
</reference>
<evidence type="ECO:0000259" key="2">
    <source>
        <dbReference type="PROSITE" id="PS50144"/>
    </source>
</evidence>
<dbReference type="PROSITE" id="PS50144">
    <property type="entry name" value="MATH"/>
    <property type="match status" value="1"/>
</dbReference>
<proteinExistence type="predicted"/>
<keyword evidence="4" id="KW-1185">Reference proteome</keyword>
<name>A0AA42AWT9_PAPNU</name>
<keyword evidence="1" id="KW-0175">Coiled coil</keyword>
<evidence type="ECO:0000313" key="4">
    <source>
        <dbReference type="Proteomes" id="UP001177140"/>
    </source>
</evidence>
<dbReference type="Gene3D" id="2.60.210.10">
    <property type="entry name" value="Apoptosis, Tumor Necrosis Factor Receptor Associated Protein 2, Chain A"/>
    <property type="match status" value="1"/>
</dbReference>
<organism evidence="3 4">
    <name type="scientific">Papaver nudicaule</name>
    <name type="common">Iceland poppy</name>
    <dbReference type="NCBI Taxonomy" id="74823"/>
    <lineage>
        <taxon>Eukaryota</taxon>
        <taxon>Viridiplantae</taxon>
        <taxon>Streptophyta</taxon>
        <taxon>Embryophyta</taxon>
        <taxon>Tracheophyta</taxon>
        <taxon>Spermatophyta</taxon>
        <taxon>Magnoliopsida</taxon>
        <taxon>Ranunculales</taxon>
        <taxon>Papaveraceae</taxon>
        <taxon>Papaveroideae</taxon>
        <taxon>Papaver</taxon>
    </lineage>
</organism>
<dbReference type="InterPro" id="IPR002083">
    <property type="entry name" value="MATH/TRAF_dom"/>
</dbReference>
<gene>
    <name evidence="3" type="ORF">MKW94_028712</name>
</gene>
<comment type="caution">
    <text evidence="3">The sequence shown here is derived from an EMBL/GenBank/DDBJ whole genome shotgun (WGS) entry which is preliminary data.</text>
</comment>
<feature type="domain" description="MATH" evidence="2">
    <location>
        <begin position="1"/>
        <end position="95"/>
    </location>
</feature>
<evidence type="ECO:0000313" key="3">
    <source>
        <dbReference type="EMBL" id="MCL7043377.1"/>
    </source>
</evidence>
<dbReference type="SUPFAM" id="SSF49599">
    <property type="entry name" value="TRAF domain-like"/>
    <property type="match status" value="1"/>
</dbReference>
<feature type="non-terminal residue" evidence="3">
    <location>
        <position position="1"/>
    </location>
</feature>
<dbReference type="Proteomes" id="UP001177140">
    <property type="component" value="Unassembled WGS sequence"/>
</dbReference>
<dbReference type="InterPro" id="IPR050804">
    <property type="entry name" value="MCC"/>
</dbReference>
<sequence>KVRIYPKGCGKVFDSLSVYIYREDSTDFPVNAKYSFEITSQANLTNTGAKKSEGERQFSSTDRAWGFHKVMPLSQLHDPKAGYLVNDTCEIRIECSKIAVDFEKPVKEKAKHLSQAQLKPVKEGKSLSQAKPIVPSNTWYCIWFSCVTRHSKHVKEEGKHYLSQDKLKPVKEEGKHLSRAKPVVTSNTWYCIWCSCVTRHSERVKHS</sequence>
<dbReference type="EMBL" id="JAJJMA010245959">
    <property type="protein sequence ID" value="MCL7043377.1"/>
    <property type="molecule type" value="Genomic_DNA"/>
</dbReference>
<accession>A0AA42AWT9</accession>
<dbReference type="CDD" id="cd00121">
    <property type="entry name" value="MATH"/>
    <property type="match status" value="1"/>
</dbReference>
<protein>
    <recommendedName>
        <fullName evidence="2">MATH domain-containing protein</fullName>
    </recommendedName>
</protein>
<dbReference type="Pfam" id="PF22486">
    <property type="entry name" value="MATH_2"/>
    <property type="match status" value="1"/>
</dbReference>
<dbReference type="PANTHER" id="PTHR46236:SF35">
    <property type="entry name" value="MATH DOMAIN-CONTAINING PROTEIN"/>
    <property type="match status" value="1"/>
</dbReference>
<evidence type="ECO:0000256" key="1">
    <source>
        <dbReference type="ARBA" id="ARBA00023054"/>
    </source>
</evidence>